<feature type="transmembrane region" description="Helical" evidence="1">
    <location>
        <begin position="255"/>
        <end position="280"/>
    </location>
</feature>
<gene>
    <name evidence="2" type="ORF">Lalb_Chr10g0094061</name>
</gene>
<keyword evidence="1" id="KW-0472">Membrane</keyword>
<dbReference type="Proteomes" id="UP000447434">
    <property type="component" value="Chromosome 10"/>
</dbReference>
<keyword evidence="1" id="KW-0812">Transmembrane</keyword>
<evidence type="ECO:0000256" key="1">
    <source>
        <dbReference type="SAM" id="Phobius"/>
    </source>
</evidence>
<name>A0A6A4PV28_LUPAL</name>
<dbReference type="AlphaFoldDB" id="A0A6A4PV28"/>
<organism evidence="2 3">
    <name type="scientific">Lupinus albus</name>
    <name type="common">White lupine</name>
    <name type="synonym">Lupinus termis</name>
    <dbReference type="NCBI Taxonomy" id="3870"/>
    <lineage>
        <taxon>Eukaryota</taxon>
        <taxon>Viridiplantae</taxon>
        <taxon>Streptophyta</taxon>
        <taxon>Embryophyta</taxon>
        <taxon>Tracheophyta</taxon>
        <taxon>Spermatophyta</taxon>
        <taxon>Magnoliopsida</taxon>
        <taxon>eudicotyledons</taxon>
        <taxon>Gunneridae</taxon>
        <taxon>Pentapetalae</taxon>
        <taxon>rosids</taxon>
        <taxon>fabids</taxon>
        <taxon>Fabales</taxon>
        <taxon>Fabaceae</taxon>
        <taxon>Papilionoideae</taxon>
        <taxon>50 kb inversion clade</taxon>
        <taxon>genistoids sensu lato</taxon>
        <taxon>core genistoids</taxon>
        <taxon>Genisteae</taxon>
        <taxon>Lupinus</taxon>
    </lineage>
</organism>
<keyword evidence="3" id="KW-1185">Reference proteome</keyword>
<sequence length="353" mass="40912">MQLQNTTDTTSLSYWLNWRVYLCACCVLLPMVLAILAIRKHECSRNFSSCREENQQDTSCTLFGETWKPCLKEIHPICLLVFRVIAFASLLATLIAKLQISRGTVFYYYTQWTFILVTIYFGCASMLSGYGCYQYRKSRSTTLNANLARIDAEQGPSMPLLYQDATNQVADPQVDMHKSRVATIWSYIFQILFQMNAGSVMLTDCVYWFVIFPFLTLRDYDLNFMTVNMHTLNIILLLGDTALNCLRLPWIGISYFVLWTGVYVILQWIIHACISIWWPYPFLDLSSPYAPLWYVFHSVHIRIVSNQMVTRKITVVNLRPRLSLCHTAYFCFSFHTCGNERVNLSAMLTMLAM</sequence>
<evidence type="ECO:0000313" key="2">
    <source>
        <dbReference type="EMBL" id="KAE9605136.1"/>
    </source>
</evidence>
<feature type="transmembrane region" description="Helical" evidence="1">
    <location>
        <begin position="184"/>
        <end position="210"/>
    </location>
</feature>
<dbReference type="GO" id="GO:0016020">
    <property type="term" value="C:membrane"/>
    <property type="evidence" value="ECO:0007669"/>
    <property type="project" value="TreeGrafter"/>
</dbReference>
<proteinExistence type="predicted"/>
<keyword evidence="1" id="KW-1133">Transmembrane helix</keyword>
<dbReference type="PANTHER" id="PTHR12242:SF29">
    <property type="entry name" value="TRANSMEMBRANE PROTEIN"/>
    <property type="match status" value="1"/>
</dbReference>
<feature type="transmembrane region" description="Helical" evidence="1">
    <location>
        <begin position="18"/>
        <end position="38"/>
    </location>
</feature>
<dbReference type="PANTHER" id="PTHR12242">
    <property type="entry name" value="OS02G0130600 PROTEIN-RELATED"/>
    <property type="match status" value="1"/>
</dbReference>
<feature type="transmembrane region" description="Helical" evidence="1">
    <location>
        <begin position="77"/>
        <end position="100"/>
    </location>
</feature>
<feature type="transmembrane region" description="Helical" evidence="1">
    <location>
        <begin position="112"/>
        <end position="133"/>
    </location>
</feature>
<feature type="transmembrane region" description="Helical" evidence="1">
    <location>
        <begin position="222"/>
        <end position="243"/>
    </location>
</feature>
<protein>
    <submittedName>
        <fullName evidence="2">Uncharacterized protein</fullName>
    </submittedName>
</protein>
<dbReference type="OrthoDB" id="419711at2759"/>
<dbReference type="EMBL" id="WOCE01000010">
    <property type="protein sequence ID" value="KAE9605136.1"/>
    <property type="molecule type" value="Genomic_DNA"/>
</dbReference>
<comment type="caution">
    <text evidence="2">The sequence shown here is derived from an EMBL/GenBank/DDBJ whole genome shotgun (WGS) entry which is preliminary data.</text>
</comment>
<evidence type="ECO:0000313" key="3">
    <source>
        <dbReference type="Proteomes" id="UP000447434"/>
    </source>
</evidence>
<accession>A0A6A4PV28</accession>
<reference evidence="3" key="1">
    <citation type="journal article" date="2020" name="Nat. Commun.">
        <title>Genome sequence of the cluster root forming white lupin.</title>
        <authorList>
            <person name="Hufnagel B."/>
            <person name="Marques A."/>
            <person name="Soriano A."/>
            <person name="Marques L."/>
            <person name="Divol F."/>
            <person name="Doumas P."/>
            <person name="Sallet E."/>
            <person name="Mancinotti D."/>
            <person name="Carrere S."/>
            <person name="Marande W."/>
            <person name="Arribat S."/>
            <person name="Keller J."/>
            <person name="Huneau C."/>
            <person name="Blein T."/>
            <person name="Aime D."/>
            <person name="Laguerre M."/>
            <person name="Taylor J."/>
            <person name="Schubert V."/>
            <person name="Nelson M."/>
            <person name="Geu-Flores F."/>
            <person name="Crespi M."/>
            <person name="Gallardo-Guerrero K."/>
            <person name="Delaux P.-M."/>
            <person name="Salse J."/>
            <person name="Berges H."/>
            <person name="Guyot R."/>
            <person name="Gouzy J."/>
            <person name="Peret B."/>
        </authorList>
    </citation>
    <scope>NUCLEOTIDE SEQUENCE [LARGE SCALE GENOMIC DNA]</scope>
    <source>
        <strain evidence="3">cv. Amiga</strain>
    </source>
</reference>